<dbReference type="PANTHER" id="PTHR10795">
    <property type="entry name" value="PROPROTEIN CONVERTASE SUBTILISIN/KEXIN"/>
    <property type="match status" value="1"/>
</dbReference>
<dbReference type="GO" id="GO:0004252">
    <property type="term" value="F:serine-type endopeptidase activity"/>
    <property type="evidence" value="ECO:0007669"/>
    <property type="project" value="InterPro"/>
</dbReference>
<evidence type="ECO:0000256" key="2">
    <source>
        <dbReference type="ARBA" id="ARBA00022729"/>
    </source>
</evidence>
<reference evidence="5" key="2">
    <citation type="journal article" date="2017" name="J. Anim. Genet.">
        <title>Multiple reference genome sequences of hot pepper reveal the massive evolution of plant disease resistance genes by retroduplication.</title>
        <authorList>
            <person name="Kim S."/>
            <person name="Park J."/>
            <person name="Yeom S.-I."/>
            <person name="Kim Y.-M."/>
            <person name="Seo E."/>
            <person name="Kim K.-T."/>
            <person name="Kim M.-S."/>
            <person name="Lee J.M."/>
            <person name="Cheong K."/>
            <person name="Shin H.-S."/>
            <person name="Kim S.-B."/>
            <person name="Han K."/>
            <person name="Lee J."/>
            <person name="Park M."/>
            <person name="Lee H.-A."/>
            <person name="Lee H.-Y."/>
            <person name="Lee Y."/>
            <person name="Oh S."/>
            <person name="Lee J.H."/>
            <person name="Choi E."/>
            <person name="Choi E."/>
            <person name="Lee S.E."/>
            <person name="Jeon J."/>
            <person name="Kim H."/>
            <person name="Choi G."/>
            <person name="Song H."/>
            <person name="Lee J."/>
            <person name="Lee S.-C."/>
            <person name="Kwon J.-K."/>
            <person name="Lee H.-Y."/>
            <person name="Koo N."/>
            <person name="Hong Y."/>
            <person name="Kim R.W."/>
            <person name="Kang W.-H."/>
            <person name="Huh J.H."/>
            <person name="Kang B.-C."/>
            <person name="Yang T.-J."/>
            <person name="Lee Y.-H."/>
            <person name="Bennetzen J.L."/>
            <person name="Choi D."/>
        </authorList>
    </citation>
    <scope>NUCLEOTIDE SEQUENCE [LARGE SCALE GENOMIC DNA]</scope>
    <source>
        <strain evidence="5">cv. PBC81</strain>
    </source>
</reference>
<evidence type="ECO:0000259" key="3">
    <source>
        <dbReference type="Pfam" id="PF00082"/>
    </source>
</evidence>
<feature type="domain" description="Peptidase S8/S53" evidence="3">
    <location>
        <begin position="37"/>
        <end position="128"/>
    </location>
</feature>
<gene>
    <name evidence="4" type="ORF">CQW23_02284</name>
</gene>
<proteinExistence type="inferred from homology"/>
<sequence length="134" mass="14648">MPPVPTGWKGQCQSEEAFNTSTCNRKIIGARYDISGYATKEDDGKKVLFKSPRDSTGHGNHTTSTVVEHYISNMNYKALAFGGARGGAPMARIAAYKTCWSFGCYDINLLVAFDDAIKNRVHVISLSLILDAPQ</sequence>
<dbReference type="InterPro" id="IPR000209">
    <property type="entry name" value="Peptidase_S8/S53_dom"/>
</dbReference>
<comment type="similarity">
    <text evidence="1">Belongs to the peptidase S8 family.</text>
</comment>
<organism evidence="4 5">
    <name type="scientific">Capsicum baccatum</name>
    <name type="common">Peruvian pepper</name>
    <dbReference type="NCBI Taxonomy" id="33114"/>
    <lineage>
        <taxon>Eukaryota</taxon>
        <taxon>Viridiplantae</taxon>
        <taxon>Streptophyta</taxon>
        <taxon>Embryophyta</taxon>
        <taxon>Tracheophyta</taxon>
        <taxon>Spermatophyta</taxon>
        <taxon>Magnoliopsida</taxon>
        <taxon>eudicotyledons</taxon>
        <taxon>Gunneridae</taxon>
        <taxon>Pentapetalae</taxon>
        <taxon>asterids</taxon>
        <taxon>lamiids</taxon>
        <taxon>Solanales</taxon>
        <taxon>Solanaceae</taxon>
        <taxon>Solanoideae</taxon>
        <taxon>Capsiceae</taxon>
        <taxon>Capsicum</taxon>
    </lineage>
</organism>
<dbReference type="InterPro" id="IPR045051">
    <property type="entry name" value="SBT"/>
</dbReference>
<dbReference type="SUPFAM" id="SSF52743">
    <property type="entry name" value="Subtilisin-like"/>
    <property type="match status" value="1"/>
</dbReference>
<evidence type="ECO:0000313" key="5">
    <source>
        <dbReference type="Proteomes" id="UP000224567"/>
    </source>
</evidence>
<name>A0A2G2XRD9_CAPBA</name>
<dbReference type="OrthoDB" id="4803627at2759"/>
<dbReference type="Proteomes" id="UP000224567">
    <property type="component" value="Unassembled WGS sequence"/>
</dbReference>
<keyword evidence="5" id="KW-1185">Reference proteome</keyword>
<comment type="caution">
    <text evidence="4">The sequence shown here is derived from an EMBL/GenBank/DDBJ whole genome shotgun (WGS) entry which is preliminary data.</text>
</comment>
<reference evidence="4 5" key="1">
    <citation type="journal article" date="2017" name="Genome Biol.">
        <title>New reference genome sequences of hot pepper reveal the massive evolution of plant disease-resistance genes by retroduplication.</title>
        <authorList>
            <person name="Kim S."/>
            <person name="Park J."/>
            <person name="Yeom S.I."/>
            <person name="Kim Y.M."/>
            <person name="Seo E."/>
            <person name="Kim K.T."/>
            <person name="Kim M.S."/>
            <person name="Lee J.M."/>
            <person name="Cheong K."/>
            <person name="Shin H.S."/>
            <person name="Kim S.B."/>
            <person name="Han K."/>
            <person name="Lee J."/>
            <person name="Park M."/>
            <person name="Lee H.A."/>
            <person name="Lee H.Y."/>
            <person name="Lee Y."/>
            <person name="Oh S."/>
            <person name="Lee J.H."/>
            <person name="Choi E."/>
            <person name="Choi E."/>
            <person name="Lee S.E."/>
            <person name="Jeon J."/>
            <person name="Kim H."/>
            <person name="Choi G."/>
            <person name="Song H."/>
            <person name="Lee J."/>
            <person name="Lee S.C."/>
            <person name="Kwon J.K."/>
            <person name="Lee H.Y."/>
            <person name="Koo N."/>
            <person name="Hong Y."/>
            <person name="Kim R.W."/>
            <person name="Kang W.H."/>
            <person name="Huh J.H."/>
            <person name="Kang B.C."/>
            <person name="Yang T.J."/>
            <person name="Lee Y.H."/>
            <person name="Bennetzen J.L."/>
            <person name="Choi D."/>
        </authorList>
    </citation>
    <scope>NUCLEOTIDE SEQUENCE [LARGE SCALE GENOMIC DNA]</scope>
    <source>
        <strain evidence="5">cv. PBC81</strain>
    </source>
</reference>
<evidence type="ECO:0000313" key="4">
    <source>
        <dbReference type="EMBL" id="PHT59921.1"/>
    </source>
</evidence>
<dbReference type="GO" id="GO:0006508">
    <property type="term" value="P:proteolysis"/>
    <property type="evidence" value="ECO:0007669"/>
    <property type="project" value="InterPro"/>
</dbReference>
<dbReference type="Pfam" id="PF00082">
    <property type="entry name" value="Peptidase_S8"/>
    <property type="match status" value="1"/>
</dbReference>
<dbReference type="Gene3D" id="3.40.50.200">
    <property type="entry name" value="Peptidase S8/S53 domain"/>
    <property type="match status" value="1"/>
</dbReference>
<dbReference type="STRING" id="33114.A0A2G2XRD9"/>
<dbReference type="AlphaFoldDB" id="A0A2G2XRD9"/>
<keyword evidence="2" id="KW-0732">Signal</keyword>
<protein>
    <recommendedName>
        <fullName evidence="3">Peptidase S8/S53 domain-containing protein</fullName>
    </recommendedName>
</protein>
<accession>A0A2G2XRD9</accession>
<dbReference type="InterPro" id="IPR036852">
    <property type="entry name" value="Peptidase_S8/S53_dom_sf"/>
</dbReference>
<dbReference type="EMBL" id="MLFT02000001">
    <property type="protein sequence ID" value="PHT59921.1"/>
    <property type="molecule type" value="Genomic_DNA"/>
</dbReference>
<evidence type="ECO:0000256" key="1">
    <source>
        <dbReference type="ARBA" id="ARBA00011073"/>
    </source>
</evidence>